<evidence type="ECO:0000313" key="2">
    <source>
        <dbReference type="Proteomes" id="UP001218188"/>
    </source>
</evidence>
<protein>
    <submittedName>
        <fullName evidence="1">Uncharacterized protein</fullName>
    </submittedName>
</protein>
<sequence>MVKNSLPTRIFLMLQGLFCTQWLFVFLLVVPHPMGSDGQERPTGRISLACKDCFYLFNVLTSLCRISGDGQEQPTGSHLPHGARNEHFKPIAIMLSSSGHNMLKPHLPFELLSSATQQLLLFAVDGSVPLQVSEGGNRARSLLPPPAVRQMVV</sequence>
<proteinExistence type="predicted"/>
<gene>
    <name evidence="1" type="ORF">C8F04DRAFT_1187932</name>
</gene>
<dbReference type="EMBL" id="JARJCM010000104">
    <property type="protein sequence ID" value="KAJ7029152.1"/>
    <property type="molecule type" value="Genomic_DNA"/>
</dbReference>
<dbReference type="Proteomes" id="UP001218188">
    <property type="component" value="Unassembled WGS sequence"/>
</dbReference>
<dbReference type="AlphaFoldDB" id="A0AAD6WXQ3"/>
<evidence type="ECO:0000313" key="1">
    <source>
        <dbReference type="EMBL" id="KAJ7029152.1"/>
    </source>
</evidence>
<keyword evidence="2" id="KW-1185">Reference proteome</keyword>
<accession>A0AAD6WXQ3</accession>
<name>A0AAD6WXQ3_9AGAR</name>
<comment type="caution">
    <text evidence="1">The sequence shown here is derived from an EMBL/GenBank/DDBJ whole genome shotgun (WGS) entry which is preliminary data.</text>
</comment>
<reference evidence="1" key="1">
    <citation type="submission" date="2023-03" db="EMBL/GenBank/DDBJ databases">
        <title>Massive genome expansion in bonnet fungi (Mycena s.s.) driven by repeated elements and novel gene families across ecological guilds.</title>
        <authorList>
            <consortium name="Lawrence Berkeley National Laboratory"/>
            <person name="Harder C.B."/>
            <person name="Miyauchi S."/>
            <person name="Viragh M."/>
            <person name="Kuo A."/>
            <person name="Thoen E."/>
            <person name="Andreopoulos B."/>
            <person name="Lu D."/>
            <person name="Skrede I."/>
            <person name="Drula E."/>
            <person name="Henrissat B."/>
            <person name="Morin E."/>
            <person name="Kohler A."/>
            <person name="Barry K."/>
            <person name="LaButti K."/>
            <person name="Morin E."/>
            <person name="Salamov A."/>
            <person name="Lipzen A."/>
            <person name="Mereny Z."/>
            <person name="Hegedus B."/>
            <person name="Baldrian P."/>
            <person name="Stursova M."/>
            <person name="Weitz H."/>
            <person name="Taylor A."/>
            <person name="Grigoriev I.V."/>
            <person name="Nagy L.G."/>
            <person name="Martin F."/>
            <person name="Kauserud H."/>
        </authorList>
    </citation>
    <scope>NUCLEOTIDE SEQUENCE</scope>
    <source>
        <strain evidence="1">CBHHK200</strain>
    </source>
</reference>
<organism evidence="1 2">
    <name type="scientific">Mycena alexandri</name>
    <dbReference type="NCBI Taxonomy" id="1745969"/>
    <lineage>
        <taxon>Eukaryota</taxon>
        <taxon>Fungi</taxon>
        <taxon>Dikarya</taxon>
        <taxon>Basidiomycota</taxon>
        <taxon>Agaricomycotina</taxon>
        <taxon>Agaricomycetes</taxon>
        <taxon>Agaricomycetidae</taxon>
        <taxon>Agaricales</taxon>
        <taxon>Marasmiineae</taxon>
        <taxon>Mycenaceae</taxon>
        <taxon>Mycena</taxon>
    </lineage>
</organism>